<keyword evidence="3" id="KW-1185">Reference proteome</keyword>
<feature type="compositionally biased region" description="Polar residues" evidence="1">
    <location>
        <begin position="138"/>
        <end position="151"/>
    </location>
</feature>
<evidence type="ECO:0000313" key="2">
    <source>
        <dbReference type="EMBL" id="TEB24425.1"/>
    </source>
</evidence>
<feature type="compositionally biased region" description="Polar residues" evidence="1">
    <location>
        <begin position="182"/>
        <end position="213"/>
    </location>
</feature>
<comment type="caution">
    <text evidence="2">The sequence shown here is derived from an EMBL/GenBank/DDBJ whole genome shotgun (WGS) entry which is preliminary data.</text>
</comment>
<organism evidence="2 3">
    <name type="scientific">Coprinellus micaceus</name>
    <name type="common">Glistening ink-cap mushroom</name>
    <name type="synonym">Coprinus micaceus</name>
    <dbReference type="NCBI Taxonomy" id="71717"/>
    <lineage>
        <taxon>Eukaryota</taxon>
        <taxon>Fungi</taxon>
        <taxon>Dikarya</taxon>
        <taxon>Basidiomycota</taxon>
        <taxon>Agaricomycotina</taxon>
        <taxon>Agaricomycetes</taxon>
        <taxon>Agaricomycetidae</taxon>
        <taxon>Agaricales</taxon>
        <taxon>Agaricineae</taxon>
        <taxon>Psathyrellaceae</taxon>
        <taxon>Coprinellus</taxon>
    </lineage>
</organism>
<dbReference type="Proteomes" id="UP000298030">
    <property type="component" value="Unassembled WGS sequence"/>
</dbReference>
<reference evidence="2 3" key="1">
    <citation type="journal article" date="2019" name="Nat. Ecol. Evol.">
        <title>Megaphylogeny resolves global patterns of mushroom evolution.</title>
        <authorList>
            <person name="Varga T."/>
            <person name="Krizsan K."/>
            <person name="Foldi C."/>
            <person name="Dima B."/>
            <person name="Sanchez-Garcia M."/>
            <person name="Sanchez-Ramirez S."/>
            <person name="Szollosi G.J."/>
            <person name="Szarkandi J.G."/>
            <person name="Papp V."/>
            <person name="Albert L."/>
            <person name="Andreopoulos W."/>
            <person name="Angelini C."/>
            <person name="Antonin V."/>
            <person name="Barry K.W."/>
            <person name="Bougher N.L."/>
            <person name="Buchanan P."/>
            <person name="Buyck B."/>
            <person name="Bense V."/>
            <person name="Catcheside P."/>
            <person name="Chovatia M."/>
            <person name="Cooper J."/>
            <person name="Damon W."/>
            <person name="Desjardin D."/>
            <person name="Finy P."/>
            <person name="Geml J."/>
            <person name="Haridas S."/>
            <person name="Hughes K."/>
            <person name="Justo A."/>
            <person name="Karasinski D."/>
            <person name="Kautmanova I."/>
            <person name="Kiss B."/>
            <person name="Kocsube S."/>
            <person name="Kotiranta H."/>
            <person name="LaButti K.M."/>
            <person name="Lechner B.E."/>
            <person name="Liimatainen K."/>
            <person name="Lipzen A."/>
            <person name="Lukacs Z."/>
            <person name="Mihaltcheva S."/>
            <person name="Morgado L.N."/>
            <person name="Niskanen T."/>
            <person name="Noordeloos M.E."/>
            <person name="Ohm R.A."/>
            <person name="Ortiz-Santana B."/>
            <person name="Ovrebo C."/>
            <person name="Racz N."/>
            <person name="Riley R."/>
            <person name="Savchenko A."/>
            <person name="Shiryaev A."/>
            <person name="Soop K."/>
            <person name="Spirin V."/>
            <person name="Szebenyi C."/>
            <person name="Tomsovsky M."/>
            <person name="Tulloss R.E."/>
            <person name="Uehling J."/>
            <person name="Grigoriev I.V."/>
            <person name="Vagvolgyi C."/>
            <person name="Papp T."/>
            <person name="Martin F.M."/>
            <person name="Miettinen O."/>
            <person name="Hibbett D.S."/>
            <person name="Nagy L.G."/>
        </authorList>
    </citation>
    <scope>NUCLEOTIDE SEQUENCE [LARGE SCALE GENOMIC DNA]</scope>
    <source>
        <strain evidence="2 3">FP101781</strain>
    </source>
</reference>
<proteinExistence type="predicted"/>
<dbReference type="AlphaFoldDB" id="A0A4Y7SRE2"/>
<gene>
    <name evidence="2" type="ORF">FA13DRAFT_1817972</name>
</gene>
<feature type="region of interest" description="Disordered" evidence="1">
    <location>
        <begin position="138"/>
        <end position="243"/>
    </location>
</feature>
<feature type="compositionally biased region" description="Basic and acidic residues" evidence="1">
    <location>
        <begin position="230"/>
        <end position="243"/>
    </location>
</feature>
<feature type="compositionally biased region" description="Polar residues" evidence="1">
    <location>
        <begin position="220"/>
        <end position="229"/>
    </location>
</feature>
<evidence type="ECO:0000256" key="1">
    <source>
        <dbReference type="SAM" id="MobiDB-lite"/>
    </source>
</evidence>
<accession>A0A4Y7SRE2</accession>
<evidence type="ECO:0000313" key="3">
    <source>
        <dbReference type="Proteomes" id="UP000298030"/>
    </source>
</evidence>
<name>A0A4Y7SRE2_COPMI</name>
<sequence>MGDYRDNNTDPNARGQHYEQGFWPSPQTLPPNVQQTQYYEQGFWQPPQALLPTVQHTWMPPSTDDRAFGYDSHPNQLQGPYSGAADQHPYLHGFGHIQPSPPQPWGYNDPSQVPSPFHVRDHTLDLNSSDGMIHWHSQIQHQPDGSRQPSLQKRPWTRLSVSDAADQPSPQKHPWAPLSISIALQRSPSRSVSDADNNASISDQATYAPSTPTIPKPSDSGANPTTGTINERKPPTFYAPHER</sequence>
<protein>
    <submittedName>
        <fullName evidence="2">Uncharacterized protein</fullName>
    </submittedName>
</protein>
<feature type="region of interest" description="Disordered" evidence="1">
    <location>
        <begin position="1"/>
        <end position="30"/>
    </location>
</feature>
<dbReference type="EMBL" id="QPFP01000067">
    <property type="protein sequence ID" value="TEB24425.1"/>
    <property type="molecule type" value="Genomic_DNA"/>
</dbReference>